<evidence type="ECO:0000256" key="1">
    <source>
        <dbReference type="SAM" id="SignalP"/>
    </source>
</evidence>
<keyword evidence="1" id="KW-0732">Signal</keyword>
<keyword evidence="4" id="KW-1185">Reference proteome</keyword>
<dbReference type="EMBL" id="NPEF01000262">
    <property type="protein sequence ID" value="PJZ91519.1"/>
    <property type="molecule type" value="Genomic_DNA"/>
</dbReference>
<gene>
    <name evidence="2" type="ORF">CH379_016420</name>
    <name evidence="3" type="ORF">CH379_18175</name>
</gene>
<dbReference type="AlphaFoldDB" id="A0A2N0B4P6"/>
<feature type="signal peptide" evidence="1">
    <location>
        <begin position="1"/>
        <end position="22"/>
    </location>
</feature>
<dbReference type="OrthoDB" id="330198at2"/>
<protein>
    <recommendedName>
        <fullName evidence="5">Lipoprotein</fullName>
    </recommendedName>
</protein>
<accession>A0A2N0B4P6</accession>
<evidence type="ECO:0008006" key="5">
    <source>
        <dbReference type="Google" id="ProtNLM"/>
    </source>
</evidence>
<dbReference type="EMBL" id="NPEF02000021">
    <property type="protein sequence ID" value="MDV6237219.1"/>
    <property type="molecule type" value="Genomic_DNA"/>
</dbReference>
<organism evidence="3">
    <name type="scientific">Leptospira ellisii</name>
    <dbReference type="NCBI Taxonomy" id="2023197"/>
    <lineage>
        <taxon>Bacteria</taxon>
        <taxon>Pseudomonadati</taxon>
        <taxon>Spirochaetota</taxon>
        <taxon>Spirochaetia</taxon>
        <taxon>Leptospirales</taxon>
        <taxon>Leptospiraceae</taxon>
        <taxon>Leptospira</taxon>
    </lineage>
</organism>
<reference evidence="2 4" key="2">
    <citation type="journal article" date="2018" name="Microb. Genom.">
        <title>Deciphering the unexplored Leptospira diversity from soils uncovers genomic evolution to virulence.</title>
        <authorList>
            <person name="Thibeaux R."/>
            <person name="Iraola G."/>
            <person name="Ferres I."/>
            <person name="Bierque E."/>
            <person name="Girault D."/>
            <person name="Soupe-Gilbert M.E."/>
            <person name="Picardeau M."/>
            <person name="Goarant C."/>
        </authorList>
    </citation>
    <scope>NUCLEOTIDE SEQUENCE [LARGE SCALE GENOMIC DNA]</scope>
    <source>
        <strain evidence="2 4">ATI7-C-A5</strain>
    </source>
</reference>
<dbReference type="RefSeq" id="WP_100745668.1">
    <property type="nucleotide sequence ID" value="NZ_NPEF02000021.1"/>
</dbReference>
<sequence length="103" mass="11441">MRISTAALLSLCLSGCMYSVHQFTSSDVSFPRKTESMKRIVAESQQFVILGFAKNTDYADEALSKLLELCPSGTVQSVGTRFSTDLGFLSWTNRIRLEGYCVE</sequence>
<reference evidence="3" key="1">
    <citation type="submission" date="2017-07" db="EMBL/GenBank/DDBJ databases">
        <title>Leptospira spp. isolated from tropical soils.</title>
        <authorList>
            <person name="Thibeaux R."/>
            <person name="Iraola G."/>
            <person name="Ferres I."/>
            <person name="Bierque E."/>
            <person name="Girault D."/>
            <person name="Soupe-Gilbert M.-E."/>
            <person name="Picardeau M."/>
            <person name="Goarant C."/>
        </authorList>
    </citation>
    <scope>NUCLEOTIDE SEQUENCE [LARGE SCALE GENOMIC DNA]</scope>
    <source>
        <strain evidence="3">ATI7-C-A5</strain>
    </source>
</reference>
<evidence type="ECO:0000313" key="4">
    <source>
        <dbReference type="Proteomes" id="UP000232122"/>
    </source>
</evidence>
<evidence type="ECO:0000313" key="2">
    <source>
        <dbReference type="EMBL" id="MDV6237219.1"/>
    </source>
</evidence>
<feature type="chain" id="PRO_5044577139" description="Lipoprotein" evidence="1">
    <location>
        <begin position="23"/>
        <end position="103"/>
    </location>
</feature>
<evidence type="ECO:0000313" key="3">
    <source>
        <dbReference type="EMBL" id="PJZ91519.1"/>
    </source>
</evidence>
<proteinExistence type="predicted"/>
<dbReference type="Proteomes" id="UP000232122">
    <property type="component" value="Unassembled WGS sequence"/>
</dbReference>
<reference evidence="2" key="3">
    <citation type="submission" date="2023-10" db="EMBL/GenBank/DDBJ databases">
        <authorList>
            <person name="Picardeau M."/>
            <person name="Thibeaux R."/>
        </authorList>
    </citation>
    <scope>NUCLEOTIDE SEQUENCE</scope>
    <source>
        <strain evidence="2">ATI7-C-A5</strain>
    </source>
</reference>
<comment type="caution">
    <text evidence="3">The sequence shown here is derived from an EMBL/GenBank/DDBJ whole genome shotgun (WGS) entry which is preliminary data.</text>
</comment>
<accession>A0A2N0BPT0</accession>
<name>A0A2N0B4P6_9LEPT</name>